<dbReference type="AlphaFoldDB" id="A0A2W2CCZ7"/>
<dbReference type="Proteomes" id="UP000248795">
    <property type="component" value="Unassembled WGS sequence"/>
</dbReference>
<sequence length="166" mass="17865">MASIDNYTVGKGLVSFKKTGATSFADMGNCTEFEFTPEIEKLDHFSSRTGVRFKDKSVVIQKSGTLRLVLDEWTVDNLKMAVLGSSAVVSGADVIQIFDQSSVSGAIKFTGTNDIGPKYEWLFHAVDFIPSSSISLISDEWGTLELTGECAAVSGSFGTITDLETV</sequence>
<comment type="caution">
    <text evidence="1">The sequence shown here is derived from an EMBL/GenBank/DDBJ whole genome shotgun (WGS) entry which is preliminary data.</text>
</comment>
<reference evidence="2" key="1">
    <citation type="submission" date="2018-06" db="EMBL/GenBank/DDBJ databases">
        <title>Aestuariibacter litoralis strain KCTC 52945T.</title>
        <authorList>
            <person name="Li X."/>
            <person name="Salam N."/>
            <person name="Li J.-L."/>
            <person name="Chen Y.-M."/>
            <person name="Yang Z.-W."/>
            <person name="Zhang L.-Y."/>
            <person name="Han M.-X."/>
            <person name="Xiao M."/>
            <person name="Li W.-J."/>
        </authorList>
    </citation>
    <scope>NUCLEOTIDE SEQUENCE [LARGE SCALE GENOMIC DNA]</scope>
    <source>
        <strain evidence="2">KCTC 52945</strain>
    </source>
</reference>
<evidence type="ECO:0000313" key="2">
    <source>
        <dbReference type="Proteomes" id="UP000248795"/>
    </source>
</evidence>
<organism evidence="1 2">
    <name type="scientific">Aestuariivirga litoralis</name>
    <dbReference type="NCBI Taxonomy" id="2650924"/>
    <lineage>
        <taxon>Bacteria</taxon>
        <taxon>Pseudomonadati</taxon>
        <taxon>Pseudomonadota</taxon>
        <taxon>Alphaproteobacteria</taxon>
        <taxon>Hyphomicrobiales</taxon>
        <taxon>Aestuariivirgaceae</taxon>
        <taxon>Aestuariivirga</taxon>
    </lineage>
</organism>
<accession>A0A2W2CCZ7</accession>
<dbReference type="EMBL" id="QKVK01000002">
    <property type="protein sequence ID" value="PZF78103.1"/>
    <property type="molecule type" value="Genomic_DNA"/>
</dbReference>
<gene>
    <name evidence="1" type="ORF">DK847_06695</name>
</gene>
<protein>
    <recommendedName>
        <fullName evidence="3">Phage tail protein</fullName>
    </recommendedName>
</protein>
<keyword evidence="2" id="KW-1185">Reference proteome</keyword>
<evidence type="ECO:0000313" key="1">
    <source>
        <dbReference type="EMBL" id="PZF78103.1"/>
    </source>
</evidence>
<name>A0A2W2CCZ7_9HYPH</name>
<evidence type="ECO:0008006" key="3">
    <source>
        <dbReference type="Google" id="ProtNLM"/>
    </source>
</evidence>
<proteinExistence type="predicted"/>
<dbReference type="RefSeq" id="WP_111197060.1">
    <property type="nucleotide sequence ID" value="NZ_QKVK01000002.1"/>
</dbReference>